<sequence>MSSLASLASRLSLPTTATAPFCPSEVRGTVAVAPQGPWWRVLWQAAGPGLLVAVGYMDPGNWATDIAAGSQFGHGLLFVVLACGLAAIVLQSLAMRVGLASGQDLAQLARRHYSPAACRALWLLAELAIIATDIAEVLGAALALHLLFRVPLWVGVLLTGLDTLIVLGLKGHGFRQLEAIVLGLIATITLCFGVQLAIVGVDGAALAAGAVPDLARLAQPGALVLAIGILGATVMPHNLYLHSSVVQTRLGDRSEQGTRRALRLAGADTVVSLLLATLVNVAILVLAAEAFHGHGHRDVGSIEDAWRLLAPITGAGLAPLLFGVALLAAGQSATFTGTVAGQVVLEGFLNLKIPCWQRRILTRALAIVPALAGVLWLGQGAVGKLLVATQVVLSLQLPFAIWPLLRFAGNRQVMGRFAASRLMLAIGWLLFALILAANLALVAGL</sequence>
<feature type="transmembrane region" description="Helical" evidence="7">
    <location>
        <begin position="360"/>
        <end position="379"/>
    </location>
</feature>
<dbReference type="RefSeq" id="WP_054131811.1">
    <property type="nucleotide sequence ID" value="NZ_JAVDRD010000003.1"/>
</dbReference>
<dbReference type="NCBIfam" id="NF037982">
    <property type="entry name" value="Nramp_1"/>
    <property type="match status" value="1"/>
</dbReference>
<protein>
    <recommendedName>
        <fullName evidence="7">Divalent metal cation transporter MntH</fullName>
    </recommendedName>
</protein>
<dbReference type="PRINTS" id="PR00447">
    <property type="entry name" value="NATRESASSCMP"/>
</dbReference>
<dbReference type="EMBL" id="JAVDRD010000003">
    <property type="protein sequence ID" value="MDR6510541.1"/>
    <property type="molecule type" value="Genomic_DNA"/>
</dbReference>
<comment type="caution">
    <text evidence="8">The sequence shown here is derived from an EMBL/GenBank/DDBJ whole genome shotgun (WGS) entry which is preliminary data.</text>
</comment>
<dbReference type="PANTHER" id="PTHR11706:SF33">
    <property type="entry name" value="NATURAL RESISTANCE-ASSOCIATED MACROPHAGE PROTEIN 2"/>
    <property type="match status" value="1"/>
</dbReference>
<evidence type="ECO:0000256" key="5">
    <source>
        <dbReference type="ARBA" id="ARBA00022989"/>
    </source>
</evidence>
<dbReference type="InterPro" id="IPR001046">
    <property type="entry name" value="NRAMP_fam"/>
</dbReference>
<feature type="transmembrane region" description="Helical" evidence="7">
    <location>
        <begin position="262"/>
        <end position="288"/>
    </location>
</feature>
<feature type="transmembrane region" description="Helical" evidence="7">
    <location>
        <begin position="150"/>
        <end position="169"/>
    </location>
</feature>
<keyword evidence="7" id="KW-0406">Ion transport</keyword>
<feature type="transmembrane region" description="Helical" evidence="7">
    <location>
        <begin position="417"/>
        <end position="443"/>
    </location>
</feature>
<keyword evidence="3 7" id="KW-0812">Transmembrane</keyword>
<name>A0ABU1MJM8_9SPHN</name>
<keyword evidence="4 7" id="KW-0769">Symport</keyword>
<keyword evidence="9" id="KW-1185">Reference proteome</keyword>
<dbReference type="HAMAP" id="MF_00221">
    <property type="entry name" value="NRAMP"/>
    <property type="match status" value="1"/>
</dbReference>
<feature type="transmembrane region" description="Helical" evidence="7">
    <location>
        <begin position="120"/>
        <end position="144"/>
    </location>
</feature>
<feature type="transmembrane region" description="Helical" evidence="7">
    <location>
        <begin position="385"/>
        <end position="405"/>
    </location>
</feature>
<dbReference type="NCBIfam" id="TIGR01197">
    <property type="entry name" value="nramp"/>
    <property type="match status" value="1"/>
</dbReference>
<accession>A0ABU1MJM8</accession>
<keyword evidence="5 7" id="KW-1133">Transmembrane helix</keyword>
<dbReference type="Proteomes" id="UP001184150">
    <property type="component" value="Unassembled WGS sequence"/>
</dbReference>
<evidence type="ECO:0000256" key="3">
    <source>
        <dbReference type="ARBA" id="ARBA00022692"/>
    </source>
</evidence>
<keyword evidence="2 7" id="KW-0813">Transport</keyword>
<comment type="subcellular location">
    <subcellularLocation>
        <location evidence="7">Cell membrane</location>
        <topology evidence="7">Multi-pass membrane protein</topology>
    </subcellularLocation>
    <subcellularLocation>
        <location evidence="1">Membrane</location>
        <topology evidence="1">Multi-pass membrane protein</topology>
    </subcellularLocation>
</comment>
<keyword evidence="6 7" id="KW-0472">Membrane</keyword>
<dbReference type="NCBIfam" id="NF001923">
    <property type="entry name" value="PRK00701.1"/>
    <property type="match status" value="1"/>
</dbReference>
<evidence type="ECO:0000313" key="9">
    <source>
        <dbReference type="Proteomes" id="UP001184150"/>
    </source>
</evidence>
<gene>
    <name evidence="7" type="primary">mntH</name>
    <name evidence="8" type="ORF">J2792_001407</name>
</gene>
<evidence type="ECO:0000256" key="6">
    <source>
        <dbReference type="ARBA" id="ARBA00023136"/>
    </source>
</evidence>
<evidence type="ECO:0000313" key="8">
    <source>
        <dbReference type="EMBL" id="MDR6510541.1"/>
    </source>
</evidence>
<feature type="transmembrane region" description="Helical" evidence="7">
    <location>
        <begin position="308"/>
        <end position="329"/>
    </location>
</feature>
<dbReference type="PANTHER" id="PTHR11706">
    <property type="entry name" value="SOLUTE CARRIER PROTEIN FAMILY 11 MEMBER"/>
    <property type="match status" value="1"/>
</dbReference>
<evidence type="ECO:0000256" key="2">
    <source>
        <dbReference type="ARBA" id="ARBA00022448"/>
    </source>
</evidence>
<feature type="transmembrane region" description="Helical" evidence="7">
    <location>
        <begin position="221"/>
        <end position="241"/>
    </location>
</feature>
<proteinExistence type="inferred from homology"/>
<evidence type="ECO:0000256" key="1">
    <source>
        <dbReference type="ARBA" id="ARBA00004141"/>
    </source>
</evidence>
<evidence type="ECO:0000256" key="4">
    <source>
        <dbReference type="ARBA" id="ARBA00022847"/>
    </source>
</evidence>
<feature type="transmembrane region" description="Helical" evidence="7">
    <location>
        <begin position="76"/>
        <end position="99"/>
    </location>
</feature>
<keyword evidence="7" id="KW-1003">Cell membrane</keyword>
<reference evidence="8 9" key="1">
    <citation type="submission" date="2023-07" db="EMBL/GenBank/DDBJ databases">
        <title>Sorghum-associated microbial communities from plants grown in Nebraska, USA.</title>
        <authorList>
            <person name="Schachtman D."/>
        </authorList>
    </citation>
    <scope>NUCLEOTIDE SEQUENCE [LARGE SCALE GENOMIC DNA]</scope>
    <source>
        <strain evidence="8 9">DS1027</strain>
    </source>
</reference>
<comment type="function">
    <text evidence="7">H(+)-stimulated, divalent metal cation uptake system.</text>
</comment>
<evidence type="ECO:0000256" key="7">
    <source>
        <dbReference type="HAMAP-Rule" id="MF_00221"/>
    </source>
</evidence>
<comment type="similarity">
    <text evidence="7">Belongs to the NRAMP family.</text>
</comment>
<feature type="transmembrane region" description="Helical" evidence="7">
    <location>
        <begin position="181"/>
        <end position="201"/>
    </location>
</feature>
<organism evidence="8 9">
    <name type="scientific">Novosphingobium capsulatum</name>
    <dbReference type="NCBI Taxonomy" id="13688"/>
    <lineage>
        <taxon>Bacteria</taxon>
        <taxon>Pseudomonadati</taxon>
        <taxon>Pseudomonadota</taxon>
        <taxon>Alphaproteobacteria</taxon>
        <taxon>Sphingomonadales</taxon>
        <taxon>Sphingomonadaceae</taxon>
        <taxon>Novosphingobium</taxon>
    </lineage>
</organism>
<dbReference type="Pfam" id="PF01566">
    <property type="entry name" value="Nramp"/>
    <property type="match status" value="1"/>
</dbReference>